<dbReference type="Proteomes" id="UP000262878">
    <property type="component" value="Unassembled WGS sequence"/>
</dbReference>
<dbReference type="SUPFAM" id="SSF111331">
    <property type="entry name" value="NAD kinase/diacylglycerol kinase-like"/>
    <property type="match status" value="1"/>
</dbReference>
<proteinExistence type="predicted"/>
<evidence type="ECO:0000313" key="2">
    <source>
        <dbReference type="Proteomes" id="UP000262878"/>
    </source>
</evidence>
<accession>A0A348WLF9</accession>
<dbReference type="Gene3D" id="2.60.200.30">
    <property type="entry name" value="Probable inorganic polyphosphate/atp-NAD kinase, domain 2"/>
    <property type="match status" value="1"/>
</dbReference>
<keyword evidence="1" id="KW-0418">Kinase</keyword>
<sequence>GHGRLDVMPGDEVIIEKHPHTLTMVHPTTHSYYHVLRNKLGWGSRLF</sequence>
<evidence type="ECO:0000313" key="1">
    <source>
        <dbReference type="EMBL" id="HAR55371.1"/>
    </source>
</evidence>
<dbReference type="GO" id="GO:0019674">
    <property type="term" value="P:NAD+ metabolic process"/>
    <property type="evidence" value="ECO:0007669"/>
    <property type="project" value="InterPro"/>
</dbReference>
<gene>
    <name evidence="1" type="primary">ppnK</name>
    <name evidence="1" type="ORF">DCR58_01155</name>
</gene>
<dbReference type="Gene3D" id="3.40.50.10330">
    <property type="entry name" value="Probable inorganic polyphosphate/atp-NAD kinase, domain 1"/>
    <property type="match status" value="1"/>
</dbReference>
<organism evidence="1 2">
    <name type="scientific">Idiomarina baltica</name>
    <dbReference type="NCBI Taxonomy" id="190892"/>
    <lineage>
        <taxon>Bacteria</taxon>
        <taxon>Pseudomonadati</taxon>
        <taxon>Pseudomonadota</taxon>
        <taxon>Gammaproteobacteria</taxon>
        <taxon>Alteromonadales</taxon>
        <taxon>Idiomarinaceae</taxon>
        <taxon>Idiomarina</taxon>
    </lineage>
</organism>
<dbReference type="InterPro" id="IPR017437">
    <property type="entry name" value="ATP-NAD_kinase_PpnK-typ_C"/>
</dbReference>
<name>A0A348WLF9_9GAMM</name>
<reference evidence="1 2" key="1">
    <citation type="journal article" date="2018" name="Nat. Biotechnol.">
        <title>A standardized bacterial taxonomy based on genome phylogeny substantially revises the tree of life.</title>
        <authorList>
            <person name="Parks D.H."/>
            <person name="Chuvochina M."/>
            <person name="Waite D.W."/>
            <person name="Rinke C."/>
            <person name="Skarshewski A."/>
            <person name="Chaumeil P.A."/>
            <person name="Hugenholtz P."/>
        </authorList>
    </citation>
    <scope>NUCLEOTIDE SEQUENCE [LARGE SCALE GENOMIC DNA]</scope>
    <source>
        <strain evidence="1">UBA9360</strain>
    </source>
</reference>
<keyword evidence="1" id="KW-0808">Transferase</keyword>
<dbReference type="InterPro" id="IPR017438">
    <property type="entry name" value="ATP-NAD_kinase_N"/>
</dbReference>
<protein>
    <submittedName>
        <fullName evidence="1">NAD(+) kinase</fullName>
        <ecNumber evidence="1">2.7.1.23</ecNumber>
    </submittedName>
</protein>
<feature type="non-terminal residue" evidence="1">
    <location>
        <position position="1"/>
    </location>
</feature>
<dbReference type="InterPro" id="IPR016064">
    <property type="entry name" value="NAD/diacylglycerol_kinase_sf"/>
</dbReference>
<dbReference type="AlphaFoldDB" id="A0A348WLF9"/>
<dbReference type="EMBL" id="DMUP01000026">
    <property type="protein sequence ID" value="HAR55371.1"/>
    <property type="molecule type" value="Genomic_DNA"/>
</dbReference>
<dbReference type="GO" id="GO:0003951">
    <property type="term" value="F:NAD+ kinase activity"/>
    <property type="evidence" value="ECO:0007669"/>
    <property type="project" value="UniProtKB-EC"/>
</dbReference>
<dbReference type="EC" id="2.7.1.23" evidence="1"/>
<comment type="caution">
    <text evidence="1">The sequence shown here is derived from an EMBL/GenBank/DDBJ whole genome shotgun (WGS) entry which is preliminary data.</text>
</comment>